<proteinExistence type="predicted"/>
<protein>
    <submittedName>
        <fullName evidence="2">Uncharacterized protein</fullName>
    </submittedName>
</protein>
<evidence type="ECO:0000313" key="2">
    <source>
        <dbReference type="EMBL" id="KAJ1129300.1"/>
    </source>
</evidence>
<accession>A0AAV7PMK1</accession>
<dbReference type="EMBL" id="JANPWB010000011">
    <property type="protein sequence ID" value="KAJ1129300.1"/>
    <property type="molecule type" value="Genomic_DNA"/>
</dbReference>
<gene>
    <name evidence="2" type="ORF">NDU88_007671</name>
</gene>
<dbReference type="AlphaFoldDB" id="A0AAV7PMK1"/>
<sequence>MLTAPQVVSPIGLFASASAQSDPARARSQRTTAALSAGPPRSAVSSSREAYGYSPVILFGSVAAGEPPRERCPRHRRTAQDLRSPHGRHV</sequence>
<comment type="caution">
    <text evidence="2">The sequence shown here is derived from an EMBL/GenBank/DDBJ whole genome shotgun (WGS) entry which is preliminary data.</text>
</comment>
<feature type="region of interest" description="Disordered" evidence="1">
    <location>
        <begin position="17"/>
        <end position="47"/>
    </location>
</feature>
<reference evidence="2" key="1">
    <citation type="journal article" date="2022" name="bioRxiv">
        <title>Sequencing and chromosome-scale assembly of the giantPleurodeles waltlgenome.</title>
        <authorList>
            <person name="Brown T."/>
            <person name="Elewa A."/>
            <person name="Iarovenko S."/>
            <person name="Subramanian E."/>
            <person name="Araus A.J."/>
            <person name="Petzold A."/>
            <person name="Susuki M."/>
            <person name="Suzuki K.-i.T."/>
            <person name="Hayashi T."/>
            <person name="Toyoda A."/>
            <person name="Oliveira C."/>
            <person name="Osipova E."/>
            <person name="Leigh N.D."/>
            <person name="Simon A."/>
            <person name="Yun M.H."/>
        </authorList>
    </citation>
    <scope>NUCLEOTIDE SEQUENCE</scope>
    <source>
        <strain evidence="2">20211129_DDA</strain>
        <tissue evidence="2">Liver</tissue>
    </source>
</reference>
<dbReference type="Proteomes" id="UP001066276">
    <property type="component" value="Chromosome 7"/>
</dbReference>
<keyword evidence="3" id="KW-1185">Reference proteome</keyword>
<name>A0AAV7PMK1_PLEWA</name>
<organism evidence="2 3">
    <name type="scientific">Pleurodeles waltl</name>
    <name type="common">Iberian ribbed newt</name>
    <dbReference type="NCBI Taxonomy" id="8319"/>
    <lineage>
        <taxon>Eukaryota</taxon>
        <taxon>Metazoa</taxon>
        <taxon>Chordata</taxon>
        <taxon>Craniata</taxon>
        <taxon>Vertebrata</taxon>
        <taxon>Euteleostomi</taxon>
        <taxon>Amphibia</taxon>
        <taxon>Batrachia</taxon>
        <taxon>Caudata</taxon>
        <taxon>Salamandroidea</taxon>
        <taxon>Salamandridae</taxon>
        <taxon>Pleurodelinae</taxon>
        <taxon>Pleurodeles</taxon>
    </lineage>
</organism>
<evidence type="ECO:0000313" key="3">
    <source>
        <dbReference type="Proteomes" id="UP001066276"/>
    </source>
</evidence>
<feature type="region of interest" description="Disordered" evidence="1">
    <location>
        <begin position="64"/>
        <end position="90"/>
    </location>
</feature>
<evidence type="ECO:0000256" key="1">
    <source>
        <dbReference type="SAM" id="MobiDB-lite"/>
    </source>
</evidence>